<dbReference type="Pfam" id="PF13561">
    <property type="entry name" value="adh_short_C2"/>
    <property type="match status" value="1"/>
</dbReference>
<dbReference type="RefSeq" id="WP_058951295.1">
    <property type="nucleotide sequence ID" value="NZ_BBXV01000065.1"/>
</dbReference>
<comment type="caution">
    <text evidence="3">The sequence shown here is derived from an EMBL/GenBank/DDBJ whole genome shotgun (WGS) entry which is preliminary data.</text>
</comment>
<evidence type="ECO:0000313" key="4">
    <source>
        <dbReference type="Proteomes" id="UP000052946"/>
    </source>
</evidence>
<comment type="similarity">
    <text evidence="1">Belongs to the short-chain dehydrogenases/reductases (SDR) family.</text>
</comment>
<reference evidence="4" key="1">
    <citation type="submission" date="2015-07" db="EMBL/GenBank/DDBJ databases">
        <title>Draft Genome Sequence of Oceanobacillus picturae Heshi-B3 that Was Isolated from Fermented Rice Bran with Aging Salted Mackerel, Which Was Named Heshiko as Traditional Fermented Seafood in Japan.</title>
        <authorList>
            <person name="Akuzawa S."/>
            <person name="Nakagawa J."/>
            <person name="Kanekatsu T."/>
            <person name="Kanesaki Y."/>
            <person name="Suzuki T."/>
        </authorList>
    </citation>
    <scope>NUCLEOTIDE SEQUENCE [LARGE SCALE GENOMIC DNA]</scope>
    <source>
        <strain evidence="4">Heshi-B3</strain>
    </source>
</reference>
<dbReference type="FunFam" id="3.40.50.720:FF:000084">
    <property type="entry name" value="Short-chain dehydrogenase reductase"/>
    <property type="match status" value="1"/>
</dbReference>
<evidence type="ECO:0000256" key="2">
    <source>
        <dbReference type="ARBA" id="ARBA00023002"/>
    </source>
</evidence>
<organism evidence="3 4">
    <name type="scientific">Oceanobacillus picturae</name>
    <dbReference type="NCBI Taxonomy" id="171693"/>
    <lineage>
        <taxon>Bacteria</taxon>
        <taxon>Bacillati</taxon>
        <taxon>Bacillota</taxon>
        <taxon>Bacilli</taxon>
        <taxon>Bacillales</taxon>
        <taxon>Bacillaceae</taxon>
        <taxon>Oceanobacillus</taxon>
    </lineage>
</organism>
<dbReference type="InterPro" id="IPR002347">
    <property type="entry name" value="SDR_fam"/>
</dbReference>
<gene>
    <name evidence="3" type="ORF">OPHB3_3739</name>
</gene>
<dbReference type="InterPro" id="IPR020904">
    <property type="entry name" value="Sc_DH/Rdtase_CS"/>
</dbReference>
<name>A0A0U9HBE8_9BACI</name>
<dbReference type="CDD" id="cd05233">
    <property type="entry name" value="SDR_c"/>
    <property type="match status" value="1"/>
</dbReference>
<dbReference type="InterPro" id="IPR036291">
    <property type="entry name" value="NAD(P)-bd_dom_sf"/>
</dbReference>
<dbReference type="PROSITE" id="PS00061">
    <property type="entry name" value="ADH_SHORT"/>
    <property type="match status" value="1"/>
</dbReference>
<dbReference type="PANTHER" id="PTHR24321">
    <property type="entry name" value="DEHYDROGENASES, SHORT CHAIN"/>
    <property type="match status" value="1"/>
</dbReference>
<dbReference type="PRINTS" id="PR00080">
    <property type="entry name" value="SDRFAMILY"/>
</dbReference>
<accession>A0A0U9HBE8</accession>
<reference evidence="3 4" key="2">
    <citation type="journal article" date="2016" name="Genome Announc.">
        <title>Draft Genome Sequence of Oceanobacillus picturae Heshi-B3, Isolated from Fermented Rice Bran in a Traditional Japanese Seafood Dish.</title>
        <authorList>
            <person name="Akuzawa S."/>
            <person name="Nagaoka J."/>
            <person name="Kanekatsu M."/>
            <person name="Kanesaki Y."/>
            <person name="Suzuki T."/>
        </authorList>
    </citation>
    <scope>NUCLEOTIDE SEQUENCE [LARGE SCALE GENOMIC DNA]</scope>
    <source>
        <strain evidence="3 4">Heshi-B3</strain>
    </source>
</reference>
<dbReference type="EMBL" id="BBXV01000065">
    <property type="protein sequence ID" value="GAQ19755.1"/>
    <property type="molecule type" value="Genomic_DNA"/>
</dbReference>
<dbReference type="GO" id="GO:0008206">
    <property type="term" value="P:bile acid metabolic process"/>
    <property type="evidence" value="ECO:0007669"/>
    <property type="project" value="UniProtKB-ARBA"/>
</dbReference>
<keyword evidence="2" id="KW-0560">Oxidoreductase</keyword>
<dbReference type="NCBIfam" id="NF005559">
    <property type="entry name" value="PRK07231.1"/>
    <property type="match status" value="1"/>
</dbReference>
<dbReference type="PRINTS" id="PR00081">
    <property type="entry name" value="GDHRDH"/>
</dbReference>
<evidence type="ECO:0000313" key="3">
    <source>
        <dbReference type="EMBL" id="GAQ19755.1"/>
    </source>
</evidence>
<dbReference type="GO" id="GO:0016491">
    <property type="term" value="F:oxidoreductase activity"/>
    <property type="evidence" value="ECO:0007669"/>
    <property type="project" value="UniProtKB-KW"/>
</dbReference>
<dbReference type="Gene3D" id="3.40.50.720">
    <property type="entry name" value="NAD(P)-binding Rossmann-like Domain"/>
    <property type="match status" value="1"/>
</dbReference>
<evidence type="ECO:0000256" key="1">
    <source>
        <dbReference type="ARBA" id="ARBA00006484"/>
    </source>
</evidence>
<protein>
    <submittedName>
        <fullName evidence="3">2-(R)-hydroxypropyl-CoM dehydrogenase</fullName>
    </submittedName>
</protein>
<proteinExistence type="inferred from homology"/>
<dbReference type="PANTHER" id="PTHR24321:SF8">
    <property type="entry name" value="ESTRADIOL 17-BETA-DEHYDROGENASE 8-RELATED"/>
    <property type="match status" value="1"/>
</dbReference>
<dbReference type="SUPFAM" id="SSF51735">
    <property type="entry name" value="NAD(P)-binding Rossmann-fold domains"/>
    <property type="match status" value="1"/>
</dbReference>
<dbReference type="OrthoDB" id="9803333at2"/>
<dbReference type="AlphaFoldDB" id="A0A0U9HBE8"/>
<dbReference type="Proteomes" id="UP000052946">
    <property type="component" value="Unassembled WGS sequence"/>
</dbReference>
<sequence>MQDLTNKVAIVTGGASGIGLATVKAFLAKGAKVVIADFNEEGGQAAENELNKTYSDGVYFVKVDTGNEESVKNMVAKTVEQFKKVDIIVNNAGIGIQKPSHEVTEEEYKRVIAVNQDGIFYGAKYAIREMLKTGGGVVLSTSSILGSVGEPTSLAYAASKGAVNQITKSLALEYADQNIRVNAVAPGFIESGLVNKEALGDFYDGLVEKHPIGRLGNPEEIAHAFVFLAENDFVTGTTILVDGGYTAK</sequence>